<name>A0A4R4WAL7_9ACTN</name>
<comment type="caution">
    <text evidence="3">The sequence shown here is derived from an EMBL/GenBank/DDBJ whole genome shotgun (WGS) entry which is preliminary data.</text>
</comment>
<feature type="domain" description="Glycosyl transferase family 1" evidence="2">
    <location>
        <begin position="210"/>
        <end position="293"/>
    </location>
</feature>
<dbReference type="OrthoDB" id="9794513at2"/>
<organism evidence="3 4">
    <name type="scientific">Nonomuraea diastatica</name>
    <dbReference type="NCBI Taxonomy" id="1848329"/>
    <lineage>
        <taxon>Bacteria</taxon>
        <taxon>Bacillati</taxon>
        <taxon>Actinomycetota</taxon>
        <taxon>Actinomycetes</taxon>
        <taxon>Streptosporangiales</taxon>
        <taxon>Streptosporangiaceae</taxon>
        <taxon>Nonomuraea</taxon>
    </lineage>
</organism>
<reference evidence="3 4" key="1">
    <citation type="submission" date="2019-03" db="EMBL/GenBank/DDBJ databases">
        <title>Draft genome sequences of novel Actinobacteria.</title>
        <authorList>
            <person name="Sahin N."/>
            <person name="Ay H."/>
            <person name="Saygin H."/>
        </authorList>
    </citation>
    <scope>NUCLEOTIDE SEQUENCE [LARGE SCALE GENOMIC DNA]</scope>
    <source>
        <strain evidence="3 4">KC712</strain>
    </source>
</reference>
<dbReference type="SUPFAM" id="SSF53756">
    <property type="entry name" value="UDP-Glycosyltransferase/glycogen phosphorylase"/>
    <property type="match status" value="1"/>
</dbReference>
<dbReference type="Gene3D" id="3.40.50.2000">
    <property type="entry name" value="Glycogen Phosphorylase B"/>
    <property type="match status" value="1"/>
</dbReference>
<evidence type="ECO:0000256" key="1">
    <source>
        <dbReference type="ARBA" id="ARBA00022679"/>
    </source>
</evidence>
<dbReference type="InterPro" id="IPR001296">
    <property type="entry name" value="Glyco_trans_1"/>
</dbReference>
<keyword evidence="4" id="KW-1185">Reference proteome</keyword>
<protein>
    <submittedName>
        <fullName evidence="3">Glycosyltransferase</fullName>
    </submittedName>
</protein>
<gene>
    <name evidence="3" type="ORF">E1294_42890</name>
</gene>
<dbReference type="GO" id="GO:0016757">
    <property type="term" value="F:glycosyltransferase activity"/>
    <property type="evidence" value="ECO:0007669"/>
    <property type="project" value="InterPro"/>
</dbReference>
<sequence length="316" mass="34936">MGQGDGLEPLVRILIWHVHGSWTGAFIRGGHDYLLPLVPGRGPDGRGRAATFDWPAAAREVPYDRLRHEPVDVVVYQRPHEIGLAREWLGRDVPGVYVEHNTPAGDVPRTRHHLAGQNDVTLVHVTHFNELYWDNGRARTRVIEHGVPDPGHLYTGELPRAGVVVNEPVRRTRVAGTDLLPRFAERVPLDVFGMKVDGLPYGTREDLPQHVMHAELARRRVYLHPYRWTSLGLALVEAMTLGMPVVALAATEAIEAVPQEAGVLSTKVHVLAGALHDFVADPEHASQAGKAARAAALARYGLGRFLADWDRVLEEV</sequence>
<keyword evidence="1 3" id="KW-0808">Transferase</keyword>
<dbReference type="Proteomes" id="UP000294543">
    <property type="component" value="Unassembled WGS sequence"/>
</dbReference>
<dbReference type="Pfam" id="PF00534">
    <property type="entry name" value="Glycos_transf_1"/>
    <property type="match status" value="1"/>
</dbReference>
<proteinExistence type="predicted"/>
<evidence type="ECO:0000259" key="2">
    <source>
        <dbReference type="Pfam" id="PF00534"/>
    </source>
</evidence>
<dbReference type="AlphaFoldDB" id="A0A4R4WAL7"/>
<evidence type="ECO:0000313" key="3">
    <source>
        <dbReference type="EMBL" id="TDD12934.1"/>
    </source>
</evidence>
<accession>A0A4R4WAL7</accession>
<dbReference type="EMBL" id="SMKP01000192">
    <property type="protein sequence ID" value="TDD12934.1"/>
    <property type="molecule type" value="Genomic_DNA"/>
</dbReference>
<evidence type="ECO:0000313" key="4">
    <source>
        <dbReference type="Proteomes" id="UP000294543"/>
    </source>
</evidence>